<comment type="similarity">
    <text evidence="2">Belongs to the VPS18 family.</text>
</comment>
<name>A0A8J2NTS2_9HEXA</name>
<sequence length="950" mass="109335">MSKTKDKPIFGRQRVNFNPSCPLTHICASNNILVLILQNKILMKIDIKNPEEPTEFDLKPISEDAKLSNLFMDPSGQHILLAFAPRDKENPAELIYLQASTMKPEKISKLKSHSVTSVAWNQSMETTSASSTAPFLLGTSKGLIFEAKILKGDIHYCQQIYDIGKGGPSVISGLEYFFLPKSNKCYIMVATARKLFQFKGFVANRDDNGKEPWFNPIFTTYLRDSAEESLPLGDQVLYPQSDQSTWRLHIHYDYGMAFPKSIGCLTDSGYLMFNNIAESPSTDDNFLKEFTNIRYPKEDDEATSPMKSPKALVITDYHALLLYKNSVKAVCTLNDETAFEDNSYTEKTGKLLNLIRDPIKGSIWCLTERGVFKYIVTTENRNVWQIYLQKQDFEKAKDSCGNDPDKQEVISKHQADYYFAQEKYEMSAMYYAMTKISFEEVALKFVQIDDSHALKMFLEKKLSTLQPHDTTKVTVLVLWIIEIFLNRLGCLRDFGKKESTEYSTWEDEFLKFMKQPVVKQCVTKNKKAVYDLMDSHGDKENLILFTLEMKDYDEVIESNINSGLYIEALTTLQQQKNPSLFSRFIPVLLDKRPKETIDALICSGKMLNPEKLLPKFSSKLDPEIASQVTRYLEHCVHVLKITDQVVHDYLMSLFVHFYSSERLMDYLESQGTDVNRVCYDPKYALMMCLEKKLNLPTVHLYTIMGLYEEAVSLAVQIDLELAKRTADVPEHDQELRKKLWLRIAKHVVKEKNDIQQAMEFLHLCDLLKIEDILPFFPNFVTIDHFKDAICASLQEYNQHIQTLKNEMEEATKAAETIREDILQVRNRCAIVRATDQCTLCGVYLLIKNFYVFPCGHKFHAECLLAEVIPQLSQPRKDLLSEKQKKLSEISAKHDVLSTGSTMVSLRDQIKSDIDEIIASECIYCGDNMIKQIDTPFIPEEDYDKIQKEWE</sequence>
<dbReference type="InterPro" id="IPR000547">
    <property type="entry name" value="Clathrin_H-chain/VPS_repeat"/>
</dbReference>
<evidence type="ECO:0000313" key="13">
    <source>
        <dbReference type="Proteomes" id="UP000708208"/>
    </source>
</evidence>
<protein>
    <recommendedName>
        <fullName evidence="3">Vacuolar protein sorting-associated protein 18 homolog</fullName>
    </recommendedName>
</protein>
<dbReference type="GO" id="GO:0031902">
    <property type="term" value="C:late endosome membrane"/>
    <property type="evidence" value="ECO:0007669"/>
    <property type="project" value="UniProtKB-SubCell"/>
</dbReference>
<evidence type="ECO:0000256" key="2">
    <source>
        <dbReference type="ARBA" id="ARBA00010454"/>
    </source>
</evidence>
<gene>
    <name evidence="12" type="ORF">AFUS01_LOCUS7460</name>
</gene>
<dbReference type="Pfam" id="PF26148">
    <property type="entry name" value="VPS18_RING_C"/>
    <property type="match status" value="1"/>
</dbReference>
<feature type="domain" description="Pep3/Vps18 RING C-terminal" evidence="11">
    <location>
        <begin position="833"/>
        <end position="931"/>
    </location>
</feature>
<dbReference type="CDD" id="cd16462">
    <property type="entry name" value="RING-H2_Pep3p-like"/>
    <property type="match status" value="1"/>
</dbReference>
<dbReference type="GO" id="GO:0008333">
    <property type="term" value="P:endosome to lysosome transport"/>
    <property type="evidence" value="ECO:0007669"/>
    <property type="project" value="TreeGrafter"/>
</dbReference>
<dbReference type="InterPro" id="IPR058919">
    <property type="entry name" value="Pep3/Vps18_RING_C"/>
</dbReference>
<dbReference type="AlphaFoldDB" id="A0A8J2NTS2"/>
<dbReference type="Proteomes" id="UP000708208">
    <property type="component" value="Unassembled WGS sequence"/>
</dbReference>
<evidence type="ECO:0000256" key="6">
    <source>
        <dbReference type="ARBA" id="ARBA00022833"/>
    </source>
</evidence>
<comment type="subcellular location">
    <subcellularLocation>
        <location evidence="1">Late endosome membrane</location>
        <topology evidence="1">Peripheral membrane protein</topology>
        <orientation evidence="1">Cytoplasmic side</orientation>
    </subcellularLocation>
</comment>
<keyword evidence="7" id="KW-0472">Membrane</keyword>
<dbReference type="GO" id="GO:0006886">
    <property type="term" value="P:intracellular protein transport"/>
    <property type="evidence" value="ECO:0007669"/>
    <property type="project" value="UniProtKB-UniRule"/>
</dbReference>
<evidence type="ECO:0000259" key="10">
    <source>
        <dbReference type="Pfam" id="PF05131"/>
    </source>
</evidence>
<dbReference type="GO" id="GO:0007040">
    <property type="term" value="P:lysosome organization"/>
    <property type="evidence" value="ECO:0007669"/>
    <property type="project" value="TreeGrafter"/>
</dbReference>
<dbReference type="GO" id="GO:0048284">
    <property type="term" value="P:organelle fusion"/>
    <property type="evidence" value="ECO:0007669"/>
    <property type="project" value="TreeGrafter"/>
</dbReference>
<dbReference type="PANTHER" id="PTHR23323">
    <property type="entry name" value="VACUOLAR PROTEIN SORTING-ASSOCIATED PROTEIN"/>
    <property type="match status" value="1"/>
</dbReference>
<dbReference type="GO" id="GO:0008270">
    <property type="term" value="F:zinc ion binding"/>
    <property type="evidence" value="ECO:0007669"/>
    <property type="project" value="UniProtKB-KW"/>
</dbReference>
<comment type="caution">
    <text evidence="12">The sequence shown here is derived from an EMBL/GenBank/DDBJ whole genome shotgun (WGS) entry which is preliminary data.</text>
</comment>
<keyword evidence="6" id="KW-0862">Zinc</keyword>
<proteinExistence type="inferred from homology"/>
<dbReference type="GO" id="GO:0006904">
    <property type="term" value="P:vesicle docking involved in exocytosis"/>
    <property type="evidence" value="ECO:0007669"/>
    <property type="project" value="TreeGrafter"/>
</dbReference>
<keyword evidence="13" id="KW-1185">Reference proteome</keyword>
<evidence type="ECO:0000313" key="12">
    <source>
        <dbReference type="EMBL" id="CAG7718037.1"/>
    </source>
</evidence>
<dbReference type="Pfam" id="PF05131">
    <property type="entry name" value="Pep3_Vps18"/>
    <property type="match status" value="1"/>
</dbReference>
<dbReference type="GO" id="GO:0030897">
    <property type="term" value="C:HOPS complex"/>
    <property type="evidence" value="ECO:0007669"/>
    <property type="project" value="TreeGrafter"/>
</dbReference>
<organism evidence="12 13">
    <name type="scientific">Allacma fusca</name>
    <dbReference type="NCBI Taxonomy" id="39272"/>
    <lineage>
        <taxon>Eukaryota</taxon>
        <taxon>Metazoa</taxon>
        <taxon>Ecdysozoa</taxon>
        <taxon>Arthropoda</taxon>
        <taxon>Hexapoda</taxon>
        <taxon>Collembola</taxon>
        <taxon>Symphypleona</taxon>
        <taxon>Sminthuridae</taxon>
        <taxon>Allacma</taxon>
    </lineage>
</organism>
<feature type="domain" description="Pep3/Vps18 beta-propeller" evidence="10">
    <location>
        <begin position="8"/>
        <end position="376"/>
    </location>
</feature>
<dbReference type="EMBL" id="CAJVCH010050498">
    <property type="protein sequence ID" value="CAG7718037.1"/>
    <property type="molecule type" value="Genomic_DNA"/>
</dbReference>
<evidence type="ECO:0000256" key="3">
    <source>
        <dbReference type="ARBA" id="ARBA00017338"/>
    </source>
</evidence>
<keyword evidence="9" id="KW-0175">Coiled coil</keyword>
<accession>A0A8J2NTS2</accession>
<feature type="repeat" description="CHCR" evidence="8">
    <location>
        <begin position="600"/>
        <end position="756"/>
    </location>
</feature>
<dbReference type="GO" id="GO:0007032">
    <property type="term" value="P:endosome organization"/>
    <property type="evidence" value="ECO:0007669"/>
    <property type="project" value="TreeGrafter"/>
</dbReference>
<keyword evidence="4" id="KW-0479">Metal-binding</keyword>
<feature type="coiled-coil region" evidence="9">
    <location>
        <begin position="786"/>
        <end position="827"/>
    </location>
</feature>
<dbReference type="InterPro" id="IPR007810">
    <property type="entry name" value="Pep3/Vps18_beta-prop"/>
</dbReference>
<evidence type="ECO:0000256" key="5">
    <source>
        <dbReference type="ARBA" id="ARBA00022771"/>
    </source>
</evidence>
<evidence type="ECO:0000259" key="11">
    <source>
        <dbReference type="Pfam" id="PF26148"/>
    </source>
</evidence>
<evidence type="ECO:0000256" key="8">
    <source>
        <dbReference type="PROSITE-ProRule" id="PRU01006"/>
    </source>
</evidence>
<dbReference type="PANTHER" id="PTHR23323:SF26">
    <property type="entry name" value="VACUOLAR PROTEIN SORTING-ASSOCIATED PROTEIN 18 HOMOLOG"/>
    <property type="match status" value="1"/>
</dbReference>
<keyword evidence="5" id="KW-0863">Zinc-finger</keyword>
<evidence type="ECO:0000256" key="7">
    <source>
        <dbReference type="ARBA" id="ARBA00023136"/>
    </source>
</evidence>
<dbReference type="OrthoDB" id="1845386at2759"/>
<dbReference type="GO" id="GO:0030674">
    <property type="term" value="F:protein-macromolecule adaptor activity"/>
    <property type="evidence" value="ECO:0007669"/>
    <property type="project" value="TreeGrafter"/>
</dbReference>
<dbReference type="PROSITE" id="PS50236">
    <property type="entry name" value="CHCR"/>
    <property type="match status" value="1"/>
</dbReference>
<evidence type="ECO:0000256" key="1">
    <source>
        <dbReference type="ARBA" id="ARBA00004492"/>
    </source>
</evidence>
<reference evidence="12" key="1">
    <citation type="submission" date="2021-06" db="EMBL/GenBank/DDBJ databases">
        <authorList>
            <person name="Hodson N. C."/>
            <person name="Mongue J. A."/>
            <person name="Jaron S. K."/>
        </authorList>
    </citation>
    <scope>NUCLEOTIDE SEQUENCE</scope>
</reference>
<evidence type="ECO:0000256" key="4">
    <source>
        <dbReference type="ARBA" id="ARBA00022723"/>
    </source>
</evidence>
<evidence type="ECO:0000256" key="9">
    <source>
        <dbReference type="SAM" id="Coils"/>
    </source>
</evidence>